<dbReference type="OMA" id="ERDGWIY"/>
<keyword evidence="1" id="KW-0805">Transcription regulation</keyword>
<dbReference type="PATRIC" id="fig|93930.3.peg.1109"/>
<dbReference type="PANTHER" id="PTHR38445">
    <property type="entry name" value="HTH-TYPE TRANSCRIPTIONAL REPRESSOR YTRA"/>
    <property type="match status" value="1"/>
</dbReference>
<name>A0A101ERJ2_9THEM</name>
<dbReference type="EMBL" id="LGFG01000015">
    <property type="protein sequence ID" value="KUK23572.1"/>
    <property type="molecule type" value="Genomic_DNA"/>
</dbReference>
<dbReference type="AlphaFoldDB" id="A0A101ERJ2"/>
<evidence type="ECO:0000313" key="5">
    <source>
        <dbReference type="Proteomes" id="UP000058636"/>
    </source>
</evidence>
<dbReference type="Gene3D" id="1.10.10.10">
    <property type="entry name" value="Winged helix-like DNA-binding domain superfamily/Winged helix DNA-binding domain"/>
    <property type="match status" value="1"/>
</dbReference>
<dbReference type="Proteomes" id="UP000058636">
    <property type="component" value="Unassembled WGS sequence"/>
</dbReference>
<comment type="caution">
    <text evidence="4">The sequence shown here is derived from an EMBL/GenBank/DDBJ whole genome shotgun (WGS) entry which is preliminary data.</text>
</comment>
<dbReference type="InterPro" id="IPR036388">
    <property type="entry name" value="WH-like_DNA-bd_sf"/>
</dbReference>
<organism evidence="4 5">
    <name type="scientific">Thermotoga petrophila</name>
    <dbReference type="NCBI Taxonomy" id="93929"/>
    <lineage>
        <taxon>Bacteria</taxon>
        <taxon>Thermotogati</taxon>
        <taxon>Thermotogota</taxon>
        <taxon>Thermotogae</taxon>
        <taxon>Thermotogales</taxon>
        <taxon>Thermotogaceae</taxon>
        <taxon>Thermotoga</taxon>
    </lineage>
</organism>
<dbReference type="PROSITE" id="PS50949">
    <property type="entry name" value="HTH_GNTR"/>
    <property type="match status" value="1"/>
</dbReference>
<dbReference type="GO" id="GO:0003677">
    <property type="term" value="F:DNA binding"/>
    <property type="evidence" value="ECO:0007669"/>
    <property type="project" value="UniProtKB-KW"/>
</dbReference>
<keyword evidence="3" id="KW-0804">Transcription</keyword>
<dbReference type="PANTHER" id="PTHR38445:SF7">
    <property type="entry name" value="GNTR-FAMILY TRANSCRIPTIONAL REGULATOR"/>
    <property type="match status" value="1"/>
</dbReference>
<dbReference type="Pfam" id="PF00392">
    <property type="entry name" value="GntR"/>
    <property type="match status" value="1"/>
</dbReference>
<protein>
    <submittedName>
        <fullName evidence="4">Transcriptional regulator, GntR family</fullName>
    </submittedName>
</protein>
<evidence type="ECO:0000313" key="4">
    <source>
        <dbReference type="EMBL" id="KUK23572.1"/>
    </source>
</evidence>
<dbReference type="InterPro" id="IPR000524">
    <property type="entry name" value="Tscrpt_reg_HTH_GntR"/>
</dbReference>
<proteinExistence type="predicted"/>
<sequence length="121" mass="14122">MWFKIDFHSSKPIYEQIKEKIKLLILSGKLKEGEFVPSIRYLAEDLGVNLNTVARAYRELVREGVLEVRRGEGYVVSKVNLEKIRTQLETELKKKIEDCKKAGIPLERILKITEEIYRGDE</sequence>
<reference evidence="4 5" key="1">
    <citation type="journal article" date="2015" name="MBio">
        <title>Genome-Resolved Metagenomic Analysis Reveals Roles for Candidate Phyla and Other Microbial Community Members in Biogeochemical Transformations in Oil Reservoirs.</title>
        <authorList>
            <person name="Hu P."/>
            <person name="Tom L."/>
            <person name="Singh A."/>
            <person name="Thomas B.C."/>
            <person name="Baker B.J."/>
            <person name="Piceno Y.M."/>
            <person name="Andersen G.L."/>
            <person name="Banfield J.F."/>
        </authorList>
    </citation>
    <scope>NUCLEOTIDE SEQUENCE [LARGE SCALE GENOMIC DNA]</scope>
    <source>
        <strain evidence="4">46_26</strain>
    </source>
</reference>
<keyword evidence="2" id="KW-0238">DNA-binding</keyword>
<evidence type="ECO:0000256" key="2">
    <source>
        <dbReference type="ARBA" id="ARBA00023125"/>
    </source>
</evidence>
<dbReference type="SMART" id="SM00345">
    <property type="entry name" value="HTH_GNTR"/>
    <property type="match status" value="1"/>
</dbReference>
<dbReference type="GO" id="GO:0003700">
    <property type="term" value="F:DNA-binding transcription factor activity"/>
    <property type="evidence" value="ECO:0007669"/>
    <property type="project" value="InterPro"/>
</dbReference>
<accession>A0A101ERJ2</accession>
<dbReference type="CDD" id="cd07377">
    <property type="entry name" value="WHTH_GntR"/>
    <property type="match status" value="1"/>
</dbReference>
<evidence type="ECO:0000256" key="1">
    <source>
        <dbReference type="ARBA" id="ARBA00023015"/>
    </source>
</evidence>
<dbReference type="InterPro" id="IPR036390">
    <property type="entry name" value="WH_DNA-bd_sf"/>
</dbReference>
<dbReference type="SUPFAM" id="SSF46785">
    <property type="entry name" value="Winged helix' DNA-binding domain"/>
    <property type="match status" value="1"/>
</dbReference>
<gene>
    <name evidence="4" type="ORF">XD57_0326</name>
</gene>
<dbReference type="RefSeq" id="WP_011942852.1">
    <property type="nucleotide sequence ID" value="NZ_DAITJQ010000003.1"/>
</dbReference>
<evidence type="ECO:0000256" key="3">
    <source>
        <dbReference type="ARBA" id="ARBA00023163"/>
    </source>
</evidence>